<dbReference type="eggNOG" id="ENOG502T0KS">
    <property type="taxonomic scope" value="Eukaryota"/>
</dbReference>
<evidence type="ECO:0000313" key="1">
    <source>
        <dbReference type="EMBL" id="EGO03441.1"/>
    </source>
</evidence>
<organism evidence="2">
    <name type="scientific">Serpula lacrymans var. lacrymans (strain S7.3)</name>
    <name type="common">Dry rot fungus</name>
    <dbReference type="NCBI Taxonomy" id="936435"/>
    <lineage>
        <taxon>Eukaryota</taxon>
        <taxon>Fungi</taxon>
        <taxon>Dikarya</taxon>
        <taxon>Basidiomycota</taxon>
        <taxon>Agaricomycotina</taxon>
        <taxon>Agaricomycetes</taxon>
        <taxon>Agaricomycetidae</taxon>
        <taxon>Boletales</taxon>
        <taxon>Coniophorineae</taxon>
        <taxon>Serpulaceae</taxon>
        <taxon>Serpula</taxon>
    </lineage>
</organism>
<protein>
    <submittedName>
        <fullName evidence="1">Uncharacterized protein</fullName>
    </submittedName>
</protein>
<name>F8PJ77_SERL3</name>
<dbReference type="Proteomes" id="UP000008063">
    <property type="component" value="Unassembled WGS sequence"/>
</dbReference>
<accession>F8PJ77</accession>
<evidence type="ECO:0000313" key="2">
    <source>
        <dbReference type="Proteomes" id="UP000008063"/>
    </source>
</evidence>
<proteinExistence type="predicted"/>
<dbReference type="OrthoDB" id="3231772at2759"/>
<keyword evidence="2" id="KW-1185">Reference proteome</keyword>
<dbReference type="InParanoid" id="F8PJ77"/>
<sequence length="143" mass="16011">MSVGMYPTTAPVVGVTFAEPSATNHSIAEILEEQFAFARINGDVCLVQYSPVTNVSPFSPTISVNIFRHEFITIFRYSHSTCAAQASVRIFQVLDARGIRYEEDSGTVFLAKDLVERLRWITERRSRKASASRACPVQARHWG</sequence>
<dbReference type="HOGENOM" id="CLU_141114_1_0_1"/>
<gene>
    <name evidence="1" type="ORF">SERLA73DRAFT_101565</name>
</gene>
<dbReference type="OMA" id="WITERRS"/>
<dbReference type="EMBL" id="GL945475">
    <property type="protein sequence ID" value="EGO03441.1"/>
    <property type="molecule type" value="Genomic_DNA"/>
</dbReference>
<reference evidence="2" key="1">
    <citation type="journal article" date="2011" name="Science">
        <title>The plant cell wall-decomposing machinery underlies the functional diversity of forest fungi.</title>
        <authorList>
            <person name="Eastwood D.C."/>
            <person name="Floudas D."/>
            <person name="Binder M."/>
            <person name="Majcherczyk A."/>
            <person name="Schneider P."/>
            <person name="Aerts A."/>
            <person name="Asiegbu F.O."/>
            <person name="Baker S.E."/>
            <person name="Barry K."/>
            <person name="Bendiksby M."/>
            <person name="Blumentritt M."/>
            <person name="Coutinho P.M."/>
            <person name="Cullen D."/>
            <person name="de Vries R.P."/>
            <person name="Gathman A."/>
            <person name="Goodell B."/>
            <person name="Henrissat B."/>
            <person name="Ihrmark K."/>
            <person name="Kauserud H."/>
            <person name="Kohler A."/>
            <person name="LaButti K."/>
            <person name="Lapidus A."/>
            <person name="Lavin J.L."/>
            <person name="Lee Y.-H."/>
            <person name="Lindquist E."/>
            <person name="Lilly W."/>
            <person name="Lucas S."/>
            <person name="Morin E."/>
            <person name="Murat C."/>
            <person name="Oguiza J.A."/>
            <person name="Park J."/>
            <person name="Pisabarro A.G."/>
            <person name="Riley R."/>
            <person name="Rosling A."/>
            <person name="Salamov A."/>
            <person name="Schmidt O."/>
            <person name="Schmutz J."/>
            <person name="Skrede I."/>
            <person name="Stenlid J."/>
            <person name="Wiebenga A."/>
            <person name="Xie X."/>
            <person name="Kuees U."/>
            <person name="Hibbett D.S."/>
            <person name="Hoffmeister D."/>
            <person name="Hoegberg N."/>
            <person name="Martin F."/>
            <person name="Grigoriev I.V."/>
            <person name="Watkinson S.C."/>
        </authorList>
    </citation>
    <scope>NUCLEOTIDE SEQUENCE [LARGE SCALE GENOMIC DNA]</scope>
    <source>
        <strain evidence="2">strain S7.3</strain>
    </source>
</reference>
<dbReference type="AlphaFoldDB" id="F8PJ77"/>